<dbReference type="RefSeq" id="WP_141636043.1">
    <property type="nucleotide sequence ID" value="NZ_VIGB01000003.1"/>
</dbReference>
<proteinExistence type="predicted"/>
<organism evidence="1 2">
    <name type="scientific">Kitasatospora acidiphila</name>
    <dbReference type="NCBI Taxonomy" id="2567942"/>
    <lineage>
        <taxon>Bacteria</taxon>
        <taxon>Bacillati</taxon>
        <taxon>Actinomycetota</taxon>
        <taxon>Actinomycetes</taxon>
        <taxon>Kitasatosporales</taxon>
        <taxon>Streptomycetaceae</taxon>
        <taxon>Kitasatospora</taxon>
    </lineage>
</organism>
<dbReference type="EMBL" id="VIGB01000003">
    <property type="protein sequence ID" value="TQF05568.1"/>
    <property type="molecule type" value="Genomic_DNA"/>
</dbReference>
<evidence type="ECO:0008006" key="3">
    <source>
        <dbReference type="Google" id="ProtNLM"/>
    </source>
</evidence>
<dbReference type="Proteomes" id="UP000319103">
    <property type="component" value="Unassembled WGS sequence"/>
</dbReference>
<evidence type="ECO:0000313" key="2">
    <source>
        <dbReference type="Proteomes" id="UP000319103"/>
    </source>
</evidence>
<reference evidence="1 2" key="1">
    <citation type="submission" date="2019-06" db="EMBL/GenBank/DDBJ databases">
        <title>Description of Kitasatospora acidophila sp. nov. isolated from pine grove soil, and reclassification of Streptomyces novaecaesareae to Kitasatospora novaeceasareae comb. nov.</title>
        <authorList>
            <person name="Kim M.J."/>
        </authorList>
    </citation>
    <scope>NUCLEOTIDE SEQUENCE [LARGE SCALE GENOMIC DNA]</scope>
    <source>
        <strain evidence="1 2">MMS16-CNU292</strain>
    </source>
</reference>
<evidence type="ECO:0000313" key="1">
    <source>
        <dbReference type="EMBL" id="TQF05568.1"/>
    </source>
</evidence>
<dbReference type="AlphaFoldDB" id="A0A540W9A1"/>
<name>A0A540W9A1_9ACTN</name>
<dbReference type="OrthoDB" id="3985590at2"/>
<comment type="caution">
    <text evidence="1">The sequence shown here is derived from an EMBL/GenBank/DDBJ whole genome shotgun (WGS) entry which is preliminary data.</text>
</comment>
<protein>
    <recommendedName>
        <fullName evidence="3">Phage tail protein</fullName>
    </recommendedName>
</protein>
<sequence>MTNTPLADWQFDLAGLVIGHGTDIPVSDIEQQTEQRTADVPIPGEDGTFPGRDLLGSRTLRIEAGIRTPGDPEAALALLARLEQTAADPAVRTTAGSTAVLRAKRPGQGVRRLVGRVRRAGAVSMARAVHGWIPVEIEFTATDPAWQADDLSGLTVGLDPGAQLGQGFTAPLRAPITTGVATPEARPGWATNRGDRAAWPSLRITGPVVNPSVWVVETGQRLDLAITLAVGEYLDIETAPGTRWLMLNGRSYAAGALRSGRLDRLTLPPGRSEIRWTALDYSGTSRLAVTWRDTYNSL</sequence>
<gene>
    <name evidence="1" type="ORF">E6W39_29230</name>
</gene>
<keyword evidence="2" id="KW-1185">Reference proteome</keyword>
<accession>A0A540W9A1</accession>